<dbReference type="GO" id="GO:0016036">
    <property type="term" value="P:cellular response to phosphate starvation"/>
    <property type="evidence" value="ECO:0007669"/>
    <property type="project" value="TreeGrafter"/>
</dbReference>
<keyword evidence="10 13" id="KW-1133">Transmembrane helix</keyword>
<evidence type="ECO:0000256" key="7">
    <source>
        <dbReference type="ARBA" id="ARBA00022741"/>
    </source>
</evidence>
<feature type="transmembrane region" description="Helical" evidence="13">
    <location>
        <begin position="66"/>
        <end position="85"/>
    </location>
</feature>
<dbReference type="SMART" id="SM00388">
    <property type="entry name" value="HisKA"/>
    <property type="match status" value="1"/>
</dbReference>
<reference evidence="16" key="1">
    <citation type="submission" date="2017-02" db="EMBL/GenBank/DDBJ databases">
        <authorList>
            <person name="Dridi B."/>
        </authorList>
    </citation>
    <scope>NUCLEOTIDE SEQUENCE [LARGE SCALE GENOMIC DNA]</scope>
    <source>
        <strain evidence="16">bH819</strain>
    </source>
</reference>
<evidence type="ECO:0000256" key="3">
    <source>
        <dbReference type="ARBA" id="ARBA00012438"/>
    </source>
</evidence>
<dbReference type="InterPro" id="IPR005467">
    <property type="entry name" value="His_kinase_dom"/>
</dbReference>
<dbReference type="InterPro" id="IPR003661">
    <property type="entry name" value="HisK_dim/P_dom"/>
</dbReference>
<accession>A0A1X6WP17</accession>
<organism evidence="15 16">
    <name type="scientific">Vagococcus fluvialis bH819</name>
    <dbReference type="NCBI Taxonomy" id="1255619"/>
    <lineage>
        <taxon>Bacteria</taxon>
        <taxon>Bacillati</taxon>
        <taxon>Bacillota</taxon>
        <taxon>Bacilli</taxon>
        <taxon>Lactobacillales</taxon>
        <taxon>Enterococcaceae</taxon>
        <taxon>Vagococcus</taxon>
    </lineage>
</organism>
<evidence type="ECO:0000256" key="1">
    <source>
        <dbReference type="ARBA" id="ARBA00000085"/>
    </source>
</evidence>
<dbReference type="AlphaFoldDB" id="A0A1X6WP17"/>
<dbReference type="EC" id="2.7.13.3" evidence="3"/>
<dbReference type="GO" id="GO:0000155">
    <property type="term" value="F:phosphorelay sensor kinase activity"/>
    <property type="evidence" value="ECO:0007669"/>
    <property type="project" value="InterPro"/>
</dbReference>
<dbReference type="Gene3D" id="1.10.287.130">
    <property type="match status" value="1"/>
</dbReference>
<dbReference type="Proteomes" id="UP000195918">
    <property type="component" value="Unassembled WGS sequence"/>
</dbReference>
<dbReference type="SUPFAM" id="SSF55874">
    <property type="entry name" value="ATPase domain of HSP90 chaperone/DNA topoisomerase II/histidine kinase"/>
    <property type="match status" value="1"/>
</dbReference>
<proteinExistence type="predicted"/>
<dbReference type="EMBL" id="FWFD01000012">
    <property type="protein sequence ID" value="SLM86007.1"/>
    <property type="molecule type" value="Genomic_DNA"/>
</dbReference>
<dbReference type="GO" id="GO:0005524">
    <property type="term" value="F:ATP binding"/>
    <property type="evidence" value="ECO:0007669"/>
    <property type="project" value="UniProtKB-KW"/>
</dbReference>
<evidence type="ECO:0000256" key="9">
    <source>
        <dbReference type="ARBA" id="ARBA00022840"/>
    </source>
</evidence>
<comment type="catalytic activity">
    <reaction evidence="1">
        <text>ATP + protein L-histidine = ADP + protein N-phospho-L-histidine.</text>
        <dbReference type="EC" id="2.7.13.3"/>
    </reaction>
</comment>
<evidence type="ECO:0000259" key="14">
    <source>
        <dbReference type="PROSITE" id="PS50109"/>
    </source>
</evidence>
<gene>
    <name evidence="15" type="ORF">FM121_07965</name>
</gene>
<keyword evidence="4" id="KW-0597">Phosphoprotein</keyword>
<dbReference type="PANTHER" id="PTHR45453:SF1">
    <property type="entry name" value="PHOSPHATE REGULON SENSOR PROTEIN PHOR"/>
    <property type="match status" value="1"/>
</dbReference>
<keyword evidence="7" id="KW-0547">Nucleotide-binding</keyword>
<keyword evidence="9" id="KW-0067">ATP-binding</keyword>
<dbReference type="SUPFAM" id="SSF47384">
    <property type="entry name" value="Homodimeric domain of signal transducing histidine kinase"/>
    <property type="match status" value="1"/>
</dbReference>
<dbReference type="GO" id="GO:0005886">
    <property type="term" value="C:plasma membrane"/>
    <property type="evidence" value="ECO:0007669"/>
    <property type="project" value="TreeGrafter"/>
</dbReference>
<dbReference type="Pfam" id="PF02518">
    <property type="entry name" value="HATPase_c"/>
    <property type="match status" value="1"/>
</dbReference>
<dbReference type="InterPro" id="IPR004358">
    <property type="entry name" value="Sig_transdc_His_kin-like_C"/>
</dbReference>
<keyword evidence="8 15" id="KW-0418">Kinase</keyword>
<keyword evidence="6 13" id="KW-0812">Transmembrane</keyword>
<dbReference type="OrthoDB" id="335833at2"/>
<name>A0A1X6WP17_9ENTE</name>
<evidence type="ECO:0000256" key="8">
    <source>
        <dbReference type="ARBA" id="ARBA00022777"/>
    </source>
</evidence>
<evidence type="ECO:0000313" key="16">
    <source>
        <dbReference type="Proteomes" id="UP000195918"/>
    </source>
</evidence>
<evidence type="ECO:0000256" key="2">
    <source>
        <dbReference type="ARBA" id="ARBA00004370"/>
    </source>
</evidence>
<keyword evidence="16" id="KW-1185">Reference proteome</keyword>
<dbReference type="InterPro" id="IPR003594">
    <property type="entry name" value="HATPase_dom"/>
</dbReference>
<comment type="subcellular location">
    <subcellularLocation>
        <location evidence="2">Membrane</location>
    </subcellularLocation>
</comment>
<feature type="domain" description="Histidine kinase" evidence="14">
    <location>
        <begin position="151"/>
        <end position="367"/>
    </location>
</feature>
<evidence type="ECO:0000256" key="13">
    <source>
        <dbReference type="SAM" id="Phobius"/>
    </source>
</evidence>
<dbReference type="PRINTS" id="PR00344">
    <property type="entry name" value="BCTRLSENSOR"/>
</dbReference>
<dbReference type="GO" id="GO:0004721">
    <property type="term" value="F:phosphoprotein phosphatase activity"/>
    <property type="evidence" value="ECO:0007669"/>
    <property type="project" value="TreeGrafter"/>
</dbReference>
<dbReference type="SMART" id="SM00387">
    <property type="entry name" value="HATPase_c"/>
    <property type="match status" value="1"/>
</dbReference>
<dbReference type="RefSeq" id="WP_086951644.1">
    <property type="nucleotide sequence ID" value="NZ_FWFD01000012.1"/>
</dbReference>
<dbReference type="PROSITE" id="PS50109">
    <property type="entry name" value="HIS_KIN"/>
    <property type="match status" value="1"/>
</dbReference>
<keyword evidence="11" id="KW-0902">Two-component regulatory system</keyword>
<keyword evidence="5 15" id="KW-0808">Transferase</keyword>
<sequence length="368" mass="41942">MTKQARISFFKSLCIVIICAIALYFMATQTFIGKGFGRVISDTFITFSATPSGEISQVNWFKFKSFVISIAIFAIVIVGGLTYWISQYLLKKDRQYIAQLLKQSLEPEELPELDSEYIEIQNELEKIKLTNQKNQEALLQETQRTKDLVTFLAHDLRTPLASVIGYLNLLIDSPEITVETRAKYFGIALDKAYRLEYLIDEFFDITRFNFQNIVLDYSTFDLSLLLQQLNEEFYPILKKKEQTLEMKIPETCMIEADSTKLVRVFNNLLKNASAYGFEKSVISLEVSLTKGQLEIIIINEGNTIPPEKIEVIFDKFYRLDSARSSDSGGAGLGLAIAKEIVEAHKGEIRVMSEKGCTTFMLLLPQKED</sequence>
<evidence type="ECO:0000256" key="5">
    <source>
        <dbReference type="ARBA" id="ARBA00022679"/>
    </source>
</evidence>
<dbReference type="InterPro" id="IPR036097">
    <property type="entry name" value="HisK_dim/P_sf"/>
</dbReference>
<dbReference type="CDD" id="cd00082">
    <property type="entry name" value="HisKA"/>
    <property type="match status" value="1"/>
</dbReference>
<dbReference type="Gene3D" id="3.30.565.10">
    <property type="entry name" value="Histidine kinase-like ATPase, C-terminal domain"/>
    <property type="match status" value="1"/>
</dbReference>
<protein>
    <recommendedName>
        <fullName evidence="3">histidine kinase</fullName>
        <ecNumber evidence="3">2.7.13.3</ecNumber>
    </recommendedName>
</protein>
<dbReference type="InterPro" id="IPR036890">
    <property type="entry name" value="HATPase_C_sf"/>
</dbReference>
<evidence type="ECO:0000256" key="10">
    <source>
        <dbReference type="ARBA" id="ARBA00022989"/>
    </source>
</evidence>
<evidence type="ECO:0000256" key="12">
    <source>
        <dbReference type="ARBA" id="ARBA00023136"/>
    </source>
</evidence>
<feature type="transmembrane region" description="Helical" evidence="13">
    <location>
        <begin position="12"/>
        <end position="32"/>
    </location>
</feature>
<keyword evidence="12 13" id="KW-0472">Membrane</keyword>
<evidence type="ECO:0000256" key="4">
    <source>
        <dbReference type="ARBA" id="ARBA00022553"/>
    </source>
</evidence>
<evidence type="ECO:0000256" key="6">
    <source>
        <dbReference type="ARBA" id="ARBA00022692"/>
    </source>
</evidence>
<dbReference type="PANTHER" id="PTHR45453">
    <property type="entry name" value="PHOSPHATE REGULON SENSOR PROTEIN PHOR"/>
    <property type="match status" value="1"/>
</dbReference>
<dbReference type="InterPro" id="IPR050351">
    <property type="entry name" value="BphY/WalK/GraS-like"/>
</dbReference>
<dbReference type="FunFam" id="3.30.565.10:FF:000013">
    <property type="entry name" value="Two-component sensor histidine kinase"/>
    <property type="match status" value="1"/>
</dbReference>
<evidence type="ECO:0000256" key="11">
    <source>
        <dbReference type="ARBA" id="ARBA00023012"/>
    </source>
</evidence>
<dbReference type="Pfam" id="PF00512">
    <property type="entry name" value="HisKA"/>
    <property type="match status" value="1"/>
</dbReference>
<evidence type="ECO:0000313" key="15">
    <source>
        <dbReference type="EMBL" id="SLM86007.1"/>
    </source>
</evidence>